<dbReference type="GO" id="GO:0030246">
    <property type="term" value="F:carbohydrate binding"/>
    <property type="evidence" value="ECO:0007669"/>
    <property type="project" value="InterPro"/>
</dbReference>
<dbReference type="CDD" id="cd09620">
    <property type="entry name" value="CBM9_like_3"/>
    <property type="match status" value="1"/>
</dbReference>
<evidence type="ECO:0000259" key="1">
    <source>
        <dbReference type="Pfam" id="PF16011"/>
    </source>
</evidence>
<dbReference type="GO" id="GO:0016052">
    <property type="term" value="P:carbohydrate catabolic process"/>
    <property type="evidence" value="ECO:0007669"/>
    <property type="project" value="InterPro"/>
</dbReference>
<feature type="domain" description="Carbohydrate-binding" evidence="1">
    <location>
        <begin position="51"/>
        <end position="237"/>
    </location>
</feature>
<dbReference type="InterPro" id="IPR010502">
    <property type="entry name" value="Carb-bd_dom_fam9"/>
</dbReference>
<dbReference type="EMBL" id="UAPV01000001">
    <property type="protein sequence ID" value="SPT70575.1"/>
    <property type="molecule type" value="Genomic_DNA"/>
</dbReference>
<sequence length="244" mass="28023">MRRFAVKYKTLNLKCNLGLFMDTDTRHNNLLTVIPYLDADKVQDIYKTTVPVDNKQWTDVADNPLPPTKALLYADIEGLHVKFKVLEQNPRATYKNHMDRVCEDSAVELFLAFPVEPTQDRFKPHLDINIYMNIEINANGACYAKYGRHRKNRTALSDSELASLNIKSSIEESMWTVEFTVPRDLVSGICSFDPFDADSMFAFNIYKISESKDIEHYASFSKVDSETPNFHLPESFALACIKNY</sequence>
<proteinExistence type="predicted"/>
<dbReference type="AlphaFoldDB" id="A0A2X0VCG7"/>
<evidence type="ECO:0000313" key="3">
    <source>
        <dbReference type="Proteomes" id="UP000250086"/>
    </source>
</evidence>
<keyword evidence="3" id="KW-1185">Reference proteome</keyword>
<gene>
    <name evidence="2" type="ORF">NCTC13093_01991</name>
</gene>
<reference evidence="2 3" key="1">
    <citation type="submission" date="2018-06" db="EMBL/GenBank/DDBJ databases">
        <authorList>
            <consortium name="Pathogen Informatics"/>
            <person name="Doyle S."/>
        </authorList>
    </citation>
    <scope>NUCLEOTIDE SEQUENCE [LARGE SCALE GENOMIC DNA]</scope>
    <source>
        <strain evidence="2 3">NCTC13093</strain>
    </source>
</reference>
<accession>A0A2X0VCG7</accession>
<dbReference type="GO" id="GO:0004553">
    <property type="term" value="F:hydrolase activity, hydrolyzing O-glycosyl compounds"/>
    <property type="evidence" value="ECO:0007669"/>
    <property type="project" value="InterPro"/>
</dbReference>
<dbReference type="Proteomes" id="UP000250086">
    <property type="component" value="Unassembled WGS sequence"/>
</dbReference>
<evidence type="ECO:0000313" key="2">
    <source>
        <dbReference type="EMBL" id="SPT70575.1"/>
    </source>
</evidence>
<organism evidence="2 3">
    <name type="scientific">Anaerobiospirillum thomasii</name>
    <dbReference type="NCBI Taxonomy" id="179995"/>
    <lineage>
        <taxon>Bacteria</taxon>
        <taxon>Pseudomonadati</taxon>
        <taxon>Pseudomonadota</taxon>
        <taxon>Gammaproteobacteria</taxon>
        <taxon>Aeromonadales</taxon>
        <taxon>Succinivibrionaceae</taxon>
        <taxon>Anaerobiospirillum</taxon>
    </lineage>
</organism>
<dbReference type="Pfam" id="PF16011">
    <property type="entry name" value="CBM9_2"/>
    <property type="match status" value="1"/>
</dbReference>
<name>A0A2X0VCG7_9GAMM</name>
<protein>
    <recommendedName>
        <fullName evidence="1">Carbohydrate-binding domain-containing protein</fullName>
    </recommendedName>
</protein>
<dbReference type="Gene3D" id="2.60.40.1190">
    <property type="match status" value="1"/>
</dbReference>